<evidence type="ECO:0000256" key="10">
    <source>
        <dbReference type="ARBA" id="ARBA00022573"/>
    </source>
</evidence>
<dbReference type="CDD" id="cd00544">
    <property type="entry name" value="CobU"/>
    <property type="match status" value="1"/>
</dbReference>
<comment type="function">
    <text evidence="4">Catalyzes ATP-dependent phosphorylation of adenosylcobinamide and addition of GMP to adenosylcobinamide phosphate.</text>
</comment>
<keyword evidence="10" id="KW-0169">Cobalamin biosynthesis</keyword>
<keyword evidence="11 18" id="KW-0808">Transferase</keyword>
<comment type="catalytic activity">
    <reaction evidence="3">
        <text>adenosylcob(III)inamide + GTP = adenosylcob(III)inamide phosphate + GDP + H(+)</text>
        <dbReference type="Rhea" id="RHEA:15765"/>
        <dbReference type="ChEBI" id="CHEBI:2480"/>
        <dbReference type="ChEBI" id="CHEBI:15378"/>
        <dbReference type="ChEBI" id="CHEBI:37565"/>
        <dbReference type="ChEBI" id="CHEBI:58189"/>
        <dbReference type="ChEBI" id="CHEBI:58502"/>
        <dbReference type="EC" id="2.7.1.156"/>
    </reaction>
</comment>
<keyword evidence="13" id="KW-0418">Kinase</keyword>
<comment type="pathway">
    <text evidence="6">Cofactor biosynthesis; adenosylcobalamin biosynthesis; adenosylcobalamin from cob(II)yrinate a,c-diamide: step 5/7.</text>
</comment>
<dbReference type="PANTHER" id="PTHR34848">
    <property type="match status" value="1"/>
</dbReference>
<proteinExistence type="inferred from homology"/>
<evidence type="ECO:0000256" key="16">
    <source>
        <dbReference type="ARBA" id="ARBA00029570"/>
    </source>
</evidence>
<evidence type="ECO:0000256" key="17">
    <source>
        <dbReference type="ARBA" id="ARBA00030571"/>
    </source>
</evidence>
<keyword evidence="14" id="KW-0067">ATP-binding</keyword>
<dbReference type="GO" id="GO:0005525">
    <property type="term" value="F:GTP binding"/>
    <property type="evidence" value="ECO:0007669"/>
    <property type="project" value="UniProtKB-KW"/>
</dbReference>
<reference evidence="18" key="1">
    <citation type="submission" date="2019-08" db="EMBL/GenBank/DDBJ databases">
        <authorList>
            <person name="Kucharzyk K."/>
            <person name="Murdoch R.W."/>
            <person name="Higgins S."/>
            <person name="Loffler F."/>
        </authorList>
    </citation>
    <scope>NUCLEOTIDE SEQUENCE</scope>
</reference>
<dbReference type="EC" id="2.7.1.156" evidence="8"/>
<keyword evidence="15" id="KW-0342">GTP-binding</keyword>
<evidence type="ECO:0000256" key="12">
    <source>
        <dbReference type="ARBA" id="ARBA00022741"/>
    </source>
</evidence>
<evidence type="ECO:0000256" key="7">
    <source>
        <dbReference type="ARBA" id="ARBA00007490"/>
    </source>
</evidence>
<dbReference type="PIRSF" id="PIRSF006135">
    <property type="entry name" value="CobU"/>
    <property type="match status" value="1"/>
</dbReference>
<dbReference type="Pfam" id="PF02283">
    <property type="entry name" value="CobU"/>
    <property type="match status" value="1"/>
</dbReference>
<evidence type="ECO:0000256" key="8">
    <source>
        <dbReference type="ARBA" id="ARBA00012016"/>
    </source>
</evidence>
<dbReference type="GO" id="GO:0043752">
    <property type="term" value="F:adenosylcobinamide kinase activity"/>
    <property type="evidence" value="ECO:0007669"/>
    <property type="project" value="UniProtKB-EC"/>
</dbReference>
<evidence type="ECO:0000256" key="11">
    <source>
        <dbReference type="ARBA" id="ARBA00022679"/>
    </source>
</evidence>
<accession>A0A645B0R4</accession>
<comment type="similarity">
    <text evidence="7">Belongs to the CobU/CobP family.</text>
</comment>
<dbReference type="NCBIfam" id="NF004469">
    <property type="entry name" value="PRK05800.1"/>
    <property type="match status" value="1"/>
</dbReference>
<dbReference type="PANTHER" id="PTHR34848:SF1">
    <property type="entry name" value="BIFUNCTIONAL ADENOSYLCOBALAMIN BIOSYNTHESIS PROTEIN COBU"/>
    <property type="match status" value="1"/>
</dbReference>
<evidence type="ECO:0000256" key="1">
    <source>
        <dbReference type="ARBA" id="ARBA00000312"/>
    </source>
</evidence>
<protein>
    <recommendedName>
        <fullName evidence="16">Adenosylcobinamide kinase</fullName>
        <ecNumber evidence="8">2.7.1.156</ecNumber>
        <ecNumber evidence="9">2.7.7.62</ecNumber>
    </recommendedName>
    <alternativeName>
        <fullName evidence="17">Adenosylcobinamide-phosphate guanylyltransferase</fullName>
    </alternativeName>
</protein>
<dbReference type="EC" id="2.7.7.62" evidence="9"/>
<sequence>MKQIILITGGARSGKSKHAEKLALTLSDNPVYLATARIWDDEFKQRVLRHQRDRGPEWTNLEEEKWLSSHSLANRVVLIDCVTLWCTNFFFDLQADVDKALQAVKEEFDKLVSQEATFIFVTNEIGMGATSENEIQRKFTDLQGWVNQYIAARADKVVLMVSGIPVNVKE</sequence>
<organism evidence="18">
    <name type="scientific">bioreactor metagenome</name>
    <dbReference type="NCBI Taxonomy" id="1076179"/>
    <lineage>
        <taxon>unclassified sequences</taxon>
        <taxon>metagenomes</taxon>
        <taxon>ecological metagenomes</taxon>
    </lineage>
</organism>
<name>A0A645B0R4_9ZZZZ</name>
<evidence type="ECO:0000256" key="14">
    <source>
        <dbReference type="ARBA" id="ARBA00022840"/>
    </source>
</evidence>
<dbReference type="GO" id="GO:0008820">
    <property type="term" value="F:cobinamide phosphate guanylyltransferase activity"/>
    <property type="evidence" value="ECO:0007669"/>
    <property type="project" value="UniProtKB-EC"/>
</dbReference>
<comment type="catalytic activity">
    <reaction evidence="1">
        <text>adenosylcob(III)inamide + ATP = adenosylcob(III)inamide phosphate + ADP + H(+)</text>
        <dbReference type="Rhea" id="RHEA:15769"/>
        <dbReference type="ChEBI" id="CHEBI:2480"/>
        <dbReference type="ChEBI" id="CHEBI:15378"/>
        <dbReference type="ChEBI" id="CHEBI:30616"/>
        <dbReference type="ChEBI" id="CHEBI:58502"/>
        <dbReference type="ChEBI" id="CHEBI:456216"/>
        <dbReference type="EC" id="2.7.1.156"/>
    </reaction>
</comment>
<comment type="caution">
    <text evidence="18">The sequence shown here is derived from an EMBL/GenBank/DDBJ whole genome shotgun (WGS) entry which is preliminary data.</text>
</comment>
<dbReference type="Gene3D" id="3.40.50.300">
    <property type="entry name" value="P-loop containing nucleotide triphosphate hydrolases"/>
    <property type="match status" value="1"/>
</dbReference>
<comment type="pathway">
    <text evidence="5">Cofactor biosynthesis; adenosylcobalamin biosynthesis; adenosylcobalamin from cob(II)yrinate a,c-diamide: step 6/7.</text>
</comment>
<evidence type="ECO:0000256" key="3">
    <source>
        <dbReference type="ARBA" id="ARBA00001522"/>
    </source>
</evidence>
<dbReference type="EMBL" id="VSSQ01017086">
    <property type="protein sequence ID" value="MPM59030.1"/>
    <property type="molecule type" value="Genomic_DNA"/>
</dbReference>
<evidence type="ECO:0000256" key="9">
    <source>
        <dbReference type="ARBA" id="ARBA00012523"/>
    </source>
</evidence>
<evidence type="ECO:0000256" key="2">
    <source>
        <dbReference type="ARBA" id="ARBA00000711"/>
    </source>
</evidence>
<dbReference type="AlphaFoldDB" id="A0A645B0R4"/>
<dbReference type="SUPFAM" id="SSF52540">
    <property type="entry name" value="P-loop containing nucleoside triphosphate hydrolases"/>
    <property type="match status" value="1"/>
</dbReference>
<evidence type="ECO:0000313" key="18">
    <source>
        <dbReference type="EMBL" id="MPM59030.1"/>
    </source>
</evidence>
<comment type="catalytic activity">
    <reaction evidence="2">
        <text>adenosylcob(III)inamide phosphate + GTP + H(+) = adenosylcob(III)inamide-GDP + diphosphate</text>
        <dbReference type="Rhea" id="RHEA:22712"/>
        <dbReference type="ChEBI" id="CHEBI:15378"/>
        <dbReference type="ChEBI" id="CHEBI:33019"/>
        <dbReference type="ChEBI" id="CHEBI:37565"/>
        <dbReference type="ChEBI" id="CHEBI:58502"/>
        <dbReference type="ChEBI" id="CHEBI:60487"/>
        <dbReference type="EC" id="2.7.7.62"/>
    </reaction>
</comment>
<evidence type="ECO:0000256" key="5">
    <source>
        <dbReference type="ARBA" id="ARBA00004692"/>
    </source>
</evidence>
<keyword evidence="12" id="KW-0547">Nucleotide-binding</keyword>
<evidence type="ECO:0000256" key="4">
    <source>
        <dbReference type="ARBA" id="ARBA00003889"/>
    </source>
</evidence>
<dbReference type="GO" id="GO:0009236">
    <property type="term" value="P:cobalamin biosynthetic process"/>
    <property type="evidence" value="ECO:0007669"/>
    <property type="project" value="UniProtKB-KW"/>
</dbReference>
<gene>
    <name evidence="18" type="primary">cobU_10</name>
    <name evidence="18" type="ORF">SDC9_105867</name>
</gene>
<evidence type="ECO:0000256" key="13">
    <source>
        <dbReference type="ARBA" id="ARBA00022777"/>
    </source>
</evidence>
<dbReference type="InterPro" id="IPR003203">
    <property type="entry name" value="CobU/CobP"/>
</dbReference>
<dbReference type="InterPro" id="IPR027417">
    <property type="entry name" value="P-loop_NTPase"/>
</dbReference>
<evidence type="ECO:0000256" key="15">
    <source>
        <dbReference type="ARBA" id="ARBA00023134"/>
    </source>
</evidence>
<evidence type="ECO:0000256" key="6">
    <source>
        <dbReference type="ARBA" id="ARBA00005159"/>
    </source>
</evidence>
<dbReference type="GO" id="GO:0005524">
    <property type="term" value="F:ATP binding"/>
    <property type="evidence" value="ECO:0007669"/>
    <property type="project" value="UniProtKB-KW"/>
</dbReference>